<sequence>MNLFTYFLALSTLGLATCLSTGNTNTPLNRVSFLKSSFAAAGLVLTADVNSSVAKDIDPALKGTKNDPAYQACLSQCIFECTKPKGDEQKSRSECIPECKTKCATSKQQLMIGTPLKKD</sequence>
<evidence type="ECO:0000313" key="2">
    <source>
        <dbReference type="EMBL" id="CAE0479594.1"/>
    </source>
</evidence>
<dbReference type="AlphaFoldDB" id="A0A7S3QJL1"/>
<protein>
    <recommendedName>
        <fullName evidence="3">Mitochondrial import inner membrane translocase subunit</fullName>
    </recommendedName>
</protein>
<proteinExistence type="predicted"/>
<gene>
    <name evidence="2" type="ORF">CDEB00056_LOCUS24448</name>
</gene>
<evidence type="ECO:0000256" key="1">
    <source>
        <dbReference type="SAM" id="SignalP"/>
    </source>
</evidence>
<feature type="signal peptide" evidence="1">
    <location>
        <begin position="1"/>
        <end position="18"/>
    </location>
</feature>
<name>A0A7S3QJL1_9STRA</name>
<accession>A0A7S3QJL1</accession>
<dbReference type="EMBL" id="HBIO01031896">
    <property type="protein sequence ID" value="CAE0479594.1"/>
    <property type="molecule type" value="Transcribed_RNA"/>
</dbReference>
<keyword evidence="1" id="KW-0732">Signal</keyword>
<organism evidence="2">
    <name type="scientific">Chaetoceros debilis</name>
    <dbReference type="NCBI Taxonomy" id="122233"/>
    <lineage>
        <taxon>Eukaryota</taxon>
        <taxon>Sar</taxon>
        <taxon>Stramenopiles</taxon>
        <taxon>Ochrophyta</taxon>
        <taxon>Bacillariophyta</taxon>
        <taxon>Coscinodiscophyceae</taxon>
        <taxon>Chaetocerotophycidae</taxon>
        <taxon>Chaetocerotales</taxon>
        <taxon>Chaetocerotaceae</taxon>
        <taxon>Chaetoceros</taxon>
    </lineage>
</organism>
<evidence type="ECO:0008006" key="3">
    <source>
        <dbReference type="Google" id="ProtNLM"/>
    </source>
</evidence>
<reference evidence="2" key="1">
    <citation type="submission" date="2021-01" db="EMBL/GenBank/DDBJ databases">
        <authorList>
            <person name="Corre E."/>
            <person name="Pelletier E."/>
            <person name="Niang G."/>
            <person name="Scheremetjew M."/>
            <person name="Finn R."/>
            <person name="Kale V."/>
            <person name="Holt S."/>
            <person name="Cochrane G."/>
            <person name="Meng A."/>
            <person name="Brown T."/>
            <person name="Cohen L."/>
        </authorList>
    </citation>
    <scope>NUCLEOTIDE SEQUENCE</scope>
    <source>
        <strain evidence="2">MM31A-1</strain>
    </source>
</reference>
<feature type="chain" id="PRO_5031393062" description="Mitochondrial import inner membrane translocase subunit" evidence="1">
    <location>
        <begin position="19"/>
        <end position="119"/>
    </location>
</feature>